<reference evidence="3" key="1">
    <citation type="journal article" date="2023" name="Mol. Phylogenet. Evol.">
        <title>Genome-scale phylogeny and comparative genomics of the fungal order Sordariales.</title>
        <authorList>
            <person name="Hensen N."/>
            <person name="Bonometti L."/>
            <person name="Westerberg I."/>
            <person name="Brannstrom I.O."/>
            <person name="Guillou S."/>
            <person name="Cros-Aarteil S."/>
            <person name="Calhoun S."/>
            <person name="Haridas S."/>
            <person name="Kuo A."/>
            <person name="Mondo S."/>
            <person name="Pangilinan J."/>
            <person name="Riley R."/>
            <person name="LaButti K."/>
            <person name="Andreopoulos B."/>
            <person name="Lipzen A."/>
            <person name="Chen C."/>
            <person name="Yan M."/>
            <person name="Daum C."/>
            <person name="Ng V."/>
            <person name="Clum A."/>
            <person name="Steindorff A."/>
            <person name="Ohm R.A."/>
            <person name="Martin F."/>
            <person name="Silar P."/>
            <person name="Natvig D.O."/>
            <person name="Lalanne C."/>
            <person name="Gautier V."/>
            <person name="Ament-Velasquez S.L."/>
            <person name="Kruys A."/>
            <person name="Hutchinson M.I."/>
            <person name="Powell A.J."/>
            <person name="Barry K."/>
            <person name="Miller A.N."/>
            <person name="Grigoriev I.V."/>
            <person name="Debuchy R."/>
            <person name="Gladieux P."/>
            <person name="Hiltunen Thoren M."/>
            <person name="Johannesson H."/>
        </authorList>
    </citation>
    <scope>NUCLEOTIDE SEQUENCE</scope>
    <source>
        <strain evidence="3">CBS 955.72</strain>
    </source>
</reference>
<feature type="region of interest" description="Disordered" evidence="1">
    <location>
        <begin position="177"/>
        <end position="197"/>
    </location>
</feature>
<comment type="caution">
    <text evidence="3">The sequence shown here is derived from an EMBL/GenBank/DDBJ whole genome shotgun (WGS) entry which is preliminary data.</text>
</comment>
<name>A0AAJ0HBW8_9PEZI</name>
<gene>
    <name evidence="3" type="ORF">B0T25DRAFT_552117</name>
</gene>
<accession>A0AAJ0HBW8</accession>
<feature type="chain" id="PRO_5042560076" description="Fungal N-terminal domain-containing protein" evidence="2">
    <location>
        <begin position="22"/>
        <end position="392"/>
    </location>
</feature>
<dbReference type="AlphaFoldDB" id="A0AAJ0HBW8"/>
<evidence type="ECO:0000256" key="1">
    <source>
        <dbReference type="SAM" id="MobiDB-lite"/>
    </source>
</evidence>
<dbReference type="EMBL" id="JAUIQD010000006">
    <property type="protein sequence ID" value="KAK3346485.1"/>
    <property type="molecule type" value="Genomic_DNA"/>
</dbReference>
<evidence type="ECO:0000256" key="2">
    <source>
        <dbReference type="SAM" id="SignalP"/>
    </source>
</evidence>
<protein>
    <recommendedName>
        <fullName evidence="5">Fungal N-terminal domain-containing protein</fullName>
    </recommendedName>
</protein>
<evidence type="ECO:0000313" key="4">
    <source>
        <dbReference type="Proteomes" id="UP001275084"/>
    </source>
</evidence>
<proteinExistence type="predicted"/>
<reference evidence="3" key="2">
    <citation type="submission" date="2023-06" db="EMBL/GenBank/DDBJ databases">
        <authorList>
            <consortium name="Lawrence Berkeley National Laboratory"/>
            <person name="Haridas S."/>
            <person name="Hensen N."/>
            <person name="Bonometti L."/>
            <person name="Westerberg I."/>
            <person name="Brannstrom I.O."/>
            <person name="Guillou S."/>
            <person name="Cros-Aarteil S."/>
            <person name="Calhoun S."/>
            <person name="Kuo A."/>
            <person name="Mondo S."/>
            <person name="Pangilinan J."/>
            <person name="Riley R."/>
            <person name="Labutti K."/>
            <person name="Andreopoulos B."/>
            <person name="Lipzen A."/>
            <person name="Chen C."/>
            <person name="Yanf M."/>
            <person name="Daum C."/>
            <person name="Ng V."/>
            <person name="Clum A."/>
            <person name="Steindorff A."/>
            <person name="Ohm R."/>
            <person name="Martin F."/>
            <person name="Silar P."/>
            <person name="Natvig D."/>
            <person name="Lalanne C."/>
            <person name="Gautier V."/>
            <person name="Ament-Velasquez S.L."/>
            <person name="Kruys A."/>
            <person name="Hutchinson M.I."/>
            <person name="Powell A.J."/>
            <person name="Barry K."/>
            <person name="Miller A.N."/>
            <person name="Grigoriev I.V."/>
            <person name="Debuchy R."/>
            <person name="Gladieux P."/>
            <person name="Thoren M.H."/>
            <person name="Johannesson H."/>
        </authorList>
    </citation>
    <scope>NUCLEOTIDE SEQUENCE</scope>
    <source>
        <strain evidence="3">CBS 955.72</strain>
    </source>
</reference>
<keyword evidence="2" id="KW-0732">Signal</keyword>
<organism evidence="3 4">
    <name type="scientific">Lasiosphaeria hispida</name>
    <dbReference type="NCBI Taxonomy" id="260671"/>
    <lineage>
        <taxon>Eukaryota</taxon>
        <taxon>Fungi</taxon>
        <taxon>Dikarya</taxon>
        <taxon>Ascomycota</taxon>
        <taxon>Pezizomycotina</taxon>
        <taxon>Sordariomycetes</taxon>
        <taxon>Sordariomycetidae</taxon>
        <taxon>Sordariales</taxon>
        <taxon>Lasiosphaeriaceae</taxon>
        <taxon>Lasiosphaeria</taxon>
    </lineage>
</organism>
<keyword evidence="4" id="KW-1185">Reference proteome</keyword>
<evidence type="ECO:0008006" key="5">
    <source>
        <dbReference type="Google" id="ProtNLM"/>
    </source>
</evidence>
<feature type="signal peptide" evidence="2">
    <location>
        <begin position="1"/>
        <end position="21"/>
    </location>
</feature>
<feature type="compositionally biased region" description="Basic and acidic residues" evidence="1">
    <location>
        <begin position="177"/>
        <end position="191"/>
    </location>
</feature>
<dbReference type="Proteomes" id="UP001275084">
    <property type="component" value="Unassembled WGS sequence"/>
</dbReference>
<evidence type="ECO:0000313" key="3">
    <source>
        <dbReference type="EMBL" id="KAK3346485.1"/>
    </source>
</evidence>
<sequence>MEVVGIVSSLLAFTSSAVVIAQVITRGGANTKSLTEELEVIGLILEECIQTLESPSHAEKSDIPPSIGRCLVLCVKKRNDAIETMEKIYGKQGDKRSAFVKGVRYTFLAVAYEQPLIARFNSFRDAVMLLRDLTSDFRIESRIMQLSSAMTILLNEDTQFQLNEDVASIVSIDEMNAEEHPPDASHHRDATARPPRPRRRVDANKFLFEFISMQRFDFKRQIFVLIELPGIKGADMYEHIPVRNIVDFGSNEENFISRKILTDYGMDPAKIRQLSADEQTERTHTTIAGPFTPTHEVTLYWHRLKDTNQRRARFLVVDNNGFDVIIGNKLWSATEGPNHAHLAMPGYQSWKERKKTKKAEEKKVREAWATIQRQKEEAIRGSSGASSSTGAT</sequence>